<comment type="caution">
    <text evidence="3">The sequence shown here is derived from an EMBL/GenBank/DDBJ whole genome shotgun (WGS) entry which is preliminary data.</text>
</comment>
<sequence>MHKVLLLSLITVGLLVFSTSGLSYSGQTKLARSCPPPCTSVQSEGGLGAAFDLVSDFVSFVDSLSSLFSTEKTFSIKCNSETTCQNSCCVTSITSSTAICATQVSMKQGFSQDVSINCDTSSGATWMHIGGLMKIAILLLIGVAIYL</sequence>
<keyword evidence="1" id="KW-0472">Membrane</keyword>
<gene>
    <name evidence="3" type="ORF">FGO68_gene9549</name>
</gene>
<proteinExistence type="predicted"/>
<feature type="chain" id="PRO_5035186650" description="Hydrophobin" evidence="2">
    <location>
        <begin position="22"/>
        <end position="147"/>
    </location>
</feature>
<dbReference type="Proteomes" id="UP000785679">
    <property type="component" value="Unassembled WGS sequence"/>
</dbReference>
<name>A0A8J8NI63_HALGN</name>
<dbReference type="EMBL" id="RRYP01015166">
    <property type="protein sequence ID" value="TNV75631.1"/>
    <property type="molecule type" value="Genomic_DNA"/>
</dbReference>
<keyword evidence="1" id="KW-0812">Transmembrane</keyword>
<evidence type="ECO:0000256" key="2">
    <source>
        <dbReference type="SAM" id="SignalP"/>
    </source>
</evidence>
<feature type="transmembrane region" description="Helical" evidence="1">
    <location>
        <begin position="126"/>
        <end position="146"/>
    </location>
</feature>
<reference evidence="3" key="1">
    <citation type="submission" date="2019-06" db="EMBL/GenBank/DDBJ databases">
        <authorList>
            <person name="Zheng W."/>
        </authorList>
    </citation>
    <scope>NUCLEOTIDE SEQUENCE</scope>
    <source>
        <strain evidence="3">QDHG01</strain>
    </source>
</reference>
<feature type="signal peptide" evidence="2">
    <location>
        <begin position="1"/>
        <end position="21"/>
    </location>
</feature>
<keyword evidence="1" id="KW-1133">Transmembrane helix</keyword>
<keyword evidence="2" id="KW-0732">Signal</keyword>
<dbReference type="AlphaFoldDB" id="A0A8J8NI63"/>
<evidence type="ECO:0000313" key="4">
    <source>
        <dbReference type="Proteomes" id="UP000785679"/>
    </source>
</evidence>
<organism evidence="3 4">
    <name type="scientific">Halteria grandinella</name>
    <dbReference type="NCBI Taxonomy" id="5974"/>
    <lineage>
        <taxon>Eukaryota</taxon>
        <taxon>Sar</taxon>
        <taxon>Alveolata</taxon>
        <taxon>Ciliophora</taxon>
        <taxon>Intramacronucleata</taxon>
        <taxon>Spirotrichea</taxon>
        <taxon>Stichotrichia</taxon>
        <taxon>Sporadotrichida</taxon>
        <taxon>Halteriidae</taxon>
        <taxon>Halteria</taxon>
    </lineage>
</organism>
<protein>
    <recommendedName>
        <fullName evidence="5">Hydrophobin</fullName>
    </recommendedName>
</protein>
<evidence type="ECO:0008006" key="5">
    <source>
        <dbReference type="Google" id="ProtNLM"/>
    </source>
</evidence>
<evidence type="ECO:0000313" key="3">
    <source>
        <dbReference type="EMBL" id="TNV75631.1"/>
    </source>
</evidence>
<keyword evidence="4" id="KW-1185">Reference proteome</keyword>
<evidence type="ECO:0000256" key="1">
    <source>
        <dbReference type="SAM" id="Phobius"/>
    </source>
</evidence>
<accession>A0A8J8NI63</accession>